<dbReference type="InterPro" id="IPR013655">
    <property type="entry name" value="PAS_fold_3"/>
</dbReference>
<keyword evidence="3" id="KW-0597">Phosphoprotein</keyword>
<organism evidence="7 8">
    <name type="scientific">Nocardioides panacis</name>
    <dbReference type="NCBI Taxonomy" id="2849501"/>
    <lineage>
        <taxon>Bacteria</taxon>
        <taxon>Bacillati</taxon>
        <taxon>Actinomycetota</taxon>
        <taxon>Actinomycetes</taxon>
        <taxon>Propionibacteriales</taxon>
        <taxon>Nocardioidaceae</taxon>
        <taxon>Nocardioides</taxon>
    </lineage>
</organism>
<dbReference type="InterPro" id="IPR005561">
    <property type="entry name" value="ANTAR"/>
</dbReference>
<dbReference type="PROSITE" id="PS50921">
    <property type="entry name" value="ANTAR"/>
    <property type="match status" value="1"/>
</dbReference>
<dbReference type="CDD" id="cd00130">
    <property type="entry name" value="PAS"/>
    <property type="match status" value="1"/>
</dbReference>
<dbReference type="KEGG" id="nps:KRR39_06155"/>
<dbReference type="InterPro" id="IPR052162">
    <property type="entry name" value="Sensor_kinase/Photoreceptor"/>
</dbReference>
<evidence type="ECO:0000256" key="4">
    <source>
        <dbReference type="ARBA" id="ARBA00022679"/>
    </source>
</evidence>
<dbReference type="GO" id="GO:0003723">
    <property type="term" value="F:RNA binding"/>
    <property type="evidence" value="ECO:0007669"/>
    <property type="project" value="InterPro"/>
</dbReference>
<keyword evidence="8" id="KW-1185">Reference proteome</keyword>
<dbReference type="InterPro" id="IPR000014">
    <property type="entry name" value="PAS"/>
</dbReference>
<evidence type="ECO:0000256" key="5">
    <source>
        <dbReference type="ARBA" id="ARBA00022777"/>
    </source>
</evidence>
<dbReference type="Pfam" id="PF03861">
    <property type="entry name" value="ANTAR"/>
    <property type="match status" value="1"/>
</dbReference>
<name>A0A975T0J4_9ACTN</name>
<gene>
    <name evidence="7" type="ORF">KRR39_06155</name>
</gene>
<dbReference type="EMBL" id="CP077062">
    <property type="protein sequence ID" value="QWZ09359.1"/>
    <property type="molecule type" value="Genomic_DNA"/>
</dbReference>
<dbReference type="Proteomes" id="UP000683575">
    <property type="component" value="Chromosome"/>
</dbReference>
<keyword evidence="4" id="KW-0808">Transferase</keyword>
<comment type="catalytic activity">
    <reaction evidence="1">
        <text>ATP + protein L-histidine = ADP + protein N-phospho-L-histidine.</text>
        <dbReference type="EC" id="2.7.13.3"/>
    </reaction>
</comment>
<evidence type="ECO:0000256" key="3">
    <source>
        <dbReference type="ARBA" id="ARBA00022553"/>
    </source>
</evidence>
<feature type="domain" description="ANTAR" evidence="6">
    <location>
        <begin position="130"/>
        <end position="191"/>
    </location>
</feature>
<keyword evidence="5" id="KW-0418">Kinase</keyword>
<sequence>MTMASGQRATAETLGVGRPQRIGRYSYSVGDDAWWWSDTFFRILGFEPGEVRASPSVLASHLRPDGMDRGIDAVQSAFDTGEPFSFHTQIVDGDGRDRTVLLAGHGEPGDDGSIVQVQGYLVDLTDARRDASRDDVQEALAGALDHRAVIEQAKGVLMLAHGVDADESFALLRAYSQDHNVKVRDLADRLVELVAKDGRPDEGFLRKVLQIFDVD</sequence>
<protein>
    <recommendedName>
        <fullName evidence="2">histidine kinase</fullName>
        <ecNumber evidence="2">2.7.13.3</ecNumber>
    </recommendedName>
</protein>
<evidence type="ECO:0000259" key="6">
    <source>
        <dbReference type="PROSITE" id="PS50921"/>
    </source>
</evidence>
<dbReference type="RefSeq" id="WP_216941205.1">
    <property type="nucleotide sequence ID" value="NZ_CP077062.1"/>
</dbReference>
<dbReference type="AlphaFoldDB" id="A0A975T0J4"/>
<accession>A0A975T0J4</accession>
<evidence type="ECO:0000256" key="2">
    <source>
        <dbReference type="ARBA" id="ARBA00012438"/>
    </source>
</evidence>
<dbReference type="GO" id="GO:0004673">
    <property type="term" value="F:protein histidine kinase activity"/>
    <property type="evidence" value="ECO:0007669"/>
    <property type="project" value="UniProtKB-EC"/>
</dbReference>
<dbReference type="Pfam" id="PF08447">
    <property type="entry name" value="PAS_3"/>
    <property type="match status" value="1"/>
</dbReference>
<dbReference type="SMART" id="SM01012">
    <property type="entry name" value="ANTAR"/>
    <property type="match status" value="1"/>
</dbReference>
<evidence type="ECO:0000313" key="7">
    <source>
        <dbReference type="EMBL" id="QWZ09359.1"/>
    </source>
</evidence>
<evidence type="ECO:0000256" key="1">
    <source>
        <dbReference type="ARBA" id="ARBA00000085"/>
    </source>
</evidence>
<evidence type="ECO:0000313" key="8">
    <source>
        <dbReference type="Proteomes" id="UP000683575"/>
    </source>
</evidence>
<dbReference type="EC" id="2.7.13.3" evidence="2"/>
<reference evidence="7" key="1">
    <citation type="submission" date="2021-06" db="EMBL/GenBank/DDBJ databases">
        <title>Complete genome sequence of Nocardioides sp. G188.</title>
        <authorList>
            <person name="Im W.-T."/>
        </authorList>
    </citation>
    <scope>NUCLEOTIDE SEQUENCE</scope>
    <source>
        <strain evidence="7">G188</strain>
    </source>
</reference>
<dbReference type="PANTHER" id="PTHR43304">
    <property type="entry name" value="PHYTOCHROME-LIKE PROTEIN CPH1"/>
    <property type="match status" value="1"/>
</dbReference>
<dbReference type="PANTHER" id="PTHR43304:SF1">
    <property type="entry name" value="PAC DOMAIN-CONTAINING PROTEIN"/>
    <property type="match status" value="1"/>
</dbReference>
<proteinExistence type="predicted"/>